<dbReference type="Proteomes" id="UP000324065">
    <property type="component" value="Unassembled WGS sequence"/>
</dbReference>
<dbReference type="AlphaFoldDB" id="A0A5M6ID20"/>
<keyword evidence="1" id="KW-0472">Membrane</keyword>
<dbReference type="RefSeq" id="WP_150061645.1">
    <property type="nucleotide sequence ID" value="NZ_JACHII010000007.1"/>
</dbReference>
<sequence>MPDPAFAPWQLWAVAAGGGLGTLALRLIPVFGQNVIRGERTRAFLDRAGYGILGGIVSSSALKAGAVLTAGQGLAGAGPWIGLGCAGLALLLALWRGGTLLPTGIGLAVFVTAGLVLMG</sequence>
<protein>
    <recommendedName>
        <fullName evidence="4">AzlD domain-containing protein</fullName>
    </recommendedName>
</protein>
<feature type="transmembrane region" description="Helical" evidence="1">
    <location>
        <begin position="100"/>
        <end position="118"/>
    </location>
</feature>
<proteinExistence type="predicted"/>
<organism evidence="2 3">
    <name type="scientific">Roseospira marina</name>
    <dbReference type="NCBI Taxonomy" id="140057"/>
    <lineage>
        <taxon>Bacteria</taxon>
        <taxon>Pseudomonadati</taxon>
        <taxon>Pseudomonadota</taxon>
        <taxon>Alphaproteobacteria</taxon>
        <taxon>Rhodospirillales</taxon>
        <taxon>Rhodospirillaceae</taxon>
        <taxon>Roseospira</taxon>
    </lineage>
</organism>
<accession>A0A5M6ID20</accession>
<dbReference type="InterPro" id="IPR008407">
    <property type="entry name" value="Brnchd-chn_aa_trnsp_AzlD"/>
</dbReference>
<evidence type="ECO:0000256" key="1">
    <source>
        <dbReference type="SAM" id="Phobius"/>
    </source>
</evidence>
<keyword evidence="1" id="KW-0812">Transmembrane</keyword>
<name>A0A5M6ID20_9PROT</name>
<feature type="transmembrane region" description="Helical" evidence="1">
    <location>
        <begin position="6"/>
        <end position="28"/>
    </location>
</feature>
<gene>
    <name evidence="2" type="ORF">F1188_06760</name>
</gene>
<dbReference type="Pfam" id="PF05437">
    <property type="entry name" value="AzlD"/>
    <property type="match status" value="1"/>
</dbReference>
<reference evidence="2 3" key="1">
    <citation type="submission" date="2019-09" db="EMBL/GenBank/DDBJ databases">
        <title>Genome sequence of Roseospira marina, one of the more divergent members of the non-sulfur purple photosynthetic bacterial family, the Rhodospirillaceae.</title>
        <authorList>
            <person name="Meyer T."/>
            <person name="Kyndt J."/>
        </authorList>
    </citation>
    <scope>NUCLEOTIDE SEQUENCE [LARGE SCALE GENOMIC DNA]</scope>
    <source>
        <strain evidence="2 3">DSM 15113</strain>
    </source>
</reference>
<dbReference type="OrthoDB" id="8481461at2"/>
<evidence type="ECO:0000313" key="2">
    <source>
        <dbReference type="EMBL" id="KAA5606123.1"/>
    </source>
</evidence>
<feature type="transmembrane region" description="Helical" evidence="1">
    <location>
        <begin position="77"/>
        <end position="95"/>
    </location>
</feature>
<comment type="caution">
    <text evidence="2">The sequence shown here is derived from an EMBL/GenBank/DDBJ whole genome shotgun (WGS) entry which is preliminary data.</text>
</comment>
<evidence type="ECO:0008006" key="4">
    <source>
        <dbReference type="Google" id="ProtNLM"/>
    </source>
</evidence>
<keyword evidence="1" id="KW-1133">Transmembrane helix</keyword>
<evidence type="ECO:0000313" key="3">
    <source>
        <dbReference type="Proteomes" id="UP000324065"/>
    </source>
</evidence>
<keyword evidence="3" id="KW-1185">Reference proteome</keyword>
<dbReference type="EMBL" id="VWPJ01000005">
    <property type="protein sequence ID" value="KAA5606123.1"/>
    <property type="molecule type" value="Genomic_DNA"/>
</dbReference>